<dbReference type="PROSITE" id="PS50111">
    <property type="entry name" value="CHEMOTAXIS_TRANSDUC_2"/>
    <property type="match status" value="1"/>
</dbReference>
<keyword evidence="3" id="KW-0408">Iron</keyword>
<keyword evidence="4 6" id="KW-0807">Transducer</keyword>
<protein>
    <submittedName>
        <fullName evidence="8">Bacteriohemerythrin</fullName>
    </submittedName>
</protein>
<evidence type="ECO:0000256" key="5">
    <source>
        <dbReference type="ARBA" id="ARBA00029447"/>
    </source>
</evidence>
<dbReference type="InterPro" id="IPR035938">
    <property type="entry name" value="Hemerythrin-like_sf"/>
</dbReference>
<dbReference type="SUPFAM" id="SSF47188">
    <property type="entry name" value="Hemerythrin-like"/>
    <property type="match status" value="1"/>
</dbReference>
<reference evidence="8 9" key="1">
    <citation type="submission" date="2019-02" db="EMBL/GenBank/DDBJ databases">
        <title>Complete Genome Sequence and Methylome Analysis of free living Spirochaetas.</title>
        <authorList>
            <person name="Fomenkov A."/>
            <person name="Dubinina G."/>
            <person name="Leshcheva N."/>
            <person name="Mikheeva N."/>
            <person name="Grabovich M."/>
            <person name="Vincze T."/>
            <person name="Roberts R.J."/>
        </authorList>
    </citation>
    <scope>NUCLEOTIDE SEQUENCE [LARGE SCALE GENOMIC DNA]</scope>
    <source>
        <strain evidence="8 9">K2</strain>
    </source>
</reference>
<keyword evidence="9" id="KW-1185">Reference proteome</keyword>
<dbReference type="Pfam" id="PF01814">
    <property type="entry name" value="Hemerythrin"/>
    <property type="match status" value="1"/>
</dbReference>
<dbReference type="InterPro" id="IPR004090">
    <property type="entry name" value="Chemotax_Me-accpt_rcpt"/>
</dbReference>
<comment type="similarity">
    <text evidence="5">Belongs to the methyl-accepting chemotaxis (MCP) protein family.</text>
</comment>
<dbReference type="GO" id="GO:0006935">
    <property type="term" value="P:chemotaxis"/>
    <property type="evidence" value="ECO:0007669"/>
    <property type="project" value="InterPro"/>
</dbReference>
<dbReference type="Gene3D" id="1.20.120.30">
    <property type="entry name" value="Aspartate receptor, ligand-binding domain"/>
    <property type="match status" value="1"/>
</dbReference>
<dbReference type="Gene3D" id="1.20.120.50">
    <property type="entry name" value="Hemerythrin-like"/>
    <property type="match status" value="1"/>
</dbReference>
<dbReference type="PROSITE" id="PS00550">
    <property type="entry name" value="HEMERYTHRINS"/>
    <property type="match status" value="1"/>
</dbReference>
<dbReference type="AlphaFoldDB" id="A0A5C1QQ28"/>
<dbReference type="Gene3D" id="1.10.287.950">
    <property type="entry name" value="Methyl-accepting chemotaxis protein"/>
    <property type="match status" value="1"/>
</dbReference>
<dbReference type="GO" id="GO:0016020">
    <property type="term" value="C:membrane"/>
    <property type="evidence" value="ECO:0007669"/>
    <property type="project" value="InterPro"/>
</dbReference>
<dbReference type="PRINTS" id="PR00260">
    <property type="entry name" value="CHEMTRNSDUCR"/>
</dbReference>
<dbReference type="NCBIfam" id="NF033749">
    <property type="entry name" value="bact_hemeryth"/>
    <property type="match status" value="1"/>
</dbReference>
<dbReference type="SUPFAM" id="SSF58104">
    <property type="entry name" value="Methyl-accepting chemotaxis protein (MCP) signaling domain"/>
    <property type="match status" value="1"/>
</dbReference>
<evidence type="ECO:0000259" key="7">
    <source>
        <dbReference type="PROSITE" id="PS50111"/>
    </source>
</evidence>
<evidence type="ECO:0000313" key="8">
    <source>
        <dbReference type="EMBL" id="QEN09309.1"/>
    </source>
</evidence>
<proteinExistence type="inferred from homology"/>
<sequence>MPLIIVSVLLALSLVMNFLTCIRRDRDIHRIIEFIEALRKGIKEESFKISVPFVELKESLLSNFDKVSRMISLQEQSIGNSERAGMRLSRNIEKAVNSASQISIHTEANRKSAYDLFDSVTEGSAAVEEIQAALGSFRKQNDRQNQSIKETADAISSMNQSIKGVSGIAAGRLDSVKTLIRVTSESSEKIQENEDVIRNVQKQVDDVLSLITVINDIASQTNLLSMNAAIEAAHAGEAGKGFAVVAEEIRSLAESTGQNSHIISGTLNKLVEHINRAGMISRESGKSFEQIEKGAETVAEAFTVIHRDTESLLSSAHKLSLNTERLQEIAAESTASISEIEYGTTDINKVLQDSKQIASNLTEDMQKLSSESKISNFNLTKVSDSYLKTSESFLDIMQASSEYHGKQNQLENKLFFSNLMVAHVNWMGLSRAILDGSFDKNVESVMDEKHSRLGIWINSRGKEHIKDNKKFEKLRSRHTYLHEVLAEIVALRNQNNMIEAEKKFQELTEVSNEIVQILMTLGYSDFVSWNDNLSVHVREFDDQHKVLLRLISDLFNRMEEGSGNDILGETLLKLIDYTEFHFGTEEKNFHLYDYPHKAEHIQQHQQLVEKAKELYKGIERNEGVLSIEVLDFLQNWVVNHINKTDKQYSDFFNNKAIKS</sequence>
<evidence type="ECO:0000256" key="6">
    <source>
        <dbReference type="PROSITE-ProRule" id="PRU00284"/>
    </source>
</evidence>
<dbReference type="GO" id="GO:0007165">
    <property type="term" value="P:signal transduction"/>
    <property type="evidence" value="ECO:0007669"/>
    <property type="project" value="UniProtKB-KW"/>
</dbReference>
<dbReference type="CDD" id="cd12107">
    <property type="entry name" value="Hemerythrin"/>
    <property type="match status" value="1"/>
</dbReference>
<keyword evidence="2" id="KW-0479">Metal-binding</keyword>
<dbReference type="OrthoDB" id="9797092at2"/>
<dbReference type="GO" id="GO:0046872">
    <property type="term" value="F:metal ion binding"/>
    <property type="evidence" value="ECO:0007669"/>
    <property type="project" value="UniProtKB-KW"/>
</dbReference>
<evidence type="ECO:0000256" key="2">
    <source>
        <dbReference type="ARBA" id="ARBA00022723"/>
    </source>
</evidence>
<evidence type="ECO:0000256" key="1">
    <source>
        <dbReference type="ARBA" id="ARBA00010587"/>
    </source>
</evidence>
<comment type="similarity">
    <text evidence="1">Belongs to the hemerythrin family.</text>
</comment>
<dbReference type="PANTHER" id="PTHR32089">
    <property type="entry name" value="METHYL-ACCEPTING CHEMOTAXIS PROTEIN MCPB"/>
    <property type="match status" value="1"/>
</dbReference>
<dbReference type="Proteomes" id="UP000324209">
    <property type="component" value="Chromosome"/>
</dbReference>
<dbReference type="InterPro" id="IPR004089">
    <property type="entry name" value="MCPsignal_dom"/>
</dbReference>
<dbReference type="KEGG" id="ock:EXM22_15470"/>
<name>A0A5C1QQ28_9SPIO</name>
<dbReference type="NCBIfam" id="TIGR02481">
    <property type="entry name" value="hemeryth_dom"/>
    <property type="match status" value="1"/>
</dbReference>
<dbReference type="PANTHER" id="PTHR32089:SF112">
    <property type="entry name" value="LYSOZYME-LIKE PROTEIN-RELATED"/>
    <property type="match status" value="1"/>
</dbReference>
<dbReference type="EMBL" id="CP036150">
    <property type="protein sequence ID" value="QEN09309.1"/>
    <property type="molecule type" value="Genomic_DNA"/>
</dbReference>
<feature type="domain" description="Methyl-accepting transducer" evidence="7">
    <location>
        <begin position="119"/>
        <end position="341"/>
    </location>
</feature>
<organism evidence="8 9">
    <name type="scientific">Oceanispirochaeta crateris</name>
    <dbReference type="NCBI Taxonomy" id="2518645"/>
    <lineage>
        <taxon>Bacteria</taxon>
        <taxon>Pseudomonadati</taxon>
        <taxon>Spirochaetota</taxon>
        <taxon>Spirochaetia</taxon>
        <taxon>Spirochaetales</taxon>
        <taxon>Spirochaetaceae</taxon>
        <taxon>Oceanispirochaeta</taxon>
    </lineage>
</organism>
<evidence type="ECO:0000256" key="4">
    <source>
        <dbReference type="ARBA" id="ARBA00023224"/>
    </source>
</evidence>
<gene>
    <name evidence="8" type="ORF">EXM22_15470</name>
</gene>
<dbReference type="SMART" id="SM00283">
    <property type="entry name" value="MA"/>
    <property type="match status" value="1"/>
</dbReference>
<evidence type="ECO:0000256" key="3">
    <source>
        <dbReference type="ARBA" id="ARBA00023004"/>
    </source>
</evidence>
<dbReference type="InterPro" id="IPR012312">
    <property type="entry name" value="Hemerythrin-like"/>
</dbReference>
<dbReference type="RefSeq" id="WP_149487384.1">
    <property type="nucleotide sequence ID" value="NZ_CP036150.1"/>
</dbReference>
<evidence type="ECO:0000313" key="9">
    <source>
        <dbReference type="Proteomes" id="UP000324209"/>
    </source>
</evidence>
<dbReference type="InterPro" id="IPR012827">
    <property type="entry name" value="Hemerythrin_metal-bd"/>
</dbReference>
<accession>A0A5C1QQ28</accession>
<dbReference type="InterPro" id="IPR016131">
    <property type="entry name" value="Haemerythrin_Fe_BS"/>
</dbReference>
<dbReference type="GO" id="GO:0004888">
    <property type="term" value="F:transmembrane signaling receptor activity"/>
    <property type="evidence" value="ECO:0007669"/>
    <property type="project" value="InterPro"/>
</dbReference>
<dbReference type="Pfam" id="PF00015">
    <property type="entry name" value="MCPsignal"/>
    <property type="match status" value="1"/>
</dbReference>